<evidence type="ECO:0000313" key="2">
    <source>
        <dbReference type="Proteomes" id="UP000004310"/>
    </source>
</evidence>
<keyword evidence="2" id="KW-1185">Reference proteome</keyword>
<dbReference type="HOGENOM" id="CLU_2990163_0_0_5"/>
<evidence type="ECO:0000313" key="1">
    <source>
        <dbReference type="EMBL" id="EAU40921.1"/>
    </source>
</evidence>
<dbReference type="EMBL" id="AATP01000005">
    <property type="protein sequence ID" value="EAU40921.1"/>
    <property type="molecule type" value="Genomic_DNA"/>
</dbReference>
<dbReference type="Proteomes" id="UP000004310">
    <property type="component" value="Unassembled WGS sequence"/>
</dbReference>
<organism evidence="1 2">
    <name type="scientific">Fulvimarina pelagi HTCC2506</name>
    <dbReference type="NCBI Taxonomy" id="314231"/>
    <lineage>
        <taxon>Bacteria</taxon>
        <taxon>Pseudomonadati</taxon>
        <taxon>Pseudomonadota</taxon>
        <taxon>Alphaproteobacteria</taxon>
        <taxon>Hyphomicrobiales</taxon>
        <taxon>Aurantimonadaceae</taxon>
        <taxon>Fulvimarina</taxon>
    </lineage>
</organism>
<protein>
    <submittedName>
        <fullName evidence="1">Uncharacterized protein</fullName>
    </submittedName>
</protein>
<proteinExistence type="predicted"/>
<dbReference type="AlphaFoldDB" id="Q0G0R8"/>
<accession>Q0G0R8</accession>
<comment type="caution">
    <text evidence="1">The sequence shown here is derived from an EMBL/GenBank/DDBJ whole genome shotgun (WGS) entry which is preliminary data.</text>
</comment>
<reference evidence="1 2" key="1">
    <citation type="journal article" date="2010" name="J. Bacteriol.">
        <title>Genome sequence of Fulvimarina pelagi HTCC2506T, a Mn(II)-oxidizing alphaproteobacterium possessing an aerobic anoxygenic photosynthetic gene cluster and Xanthorhodopsin.</title>
        <authorList>
            <person name="Kang I."/>
            <person name="Oh H.M."/>
            <person name="Lim S.I."/>
            <person name="Ferriera S."/>
            <person name="Giovannoni S.J."/>
            <person name="Cho J.C."/>
        </authorList>
    </citation>
    <scope>NUCLEOTIDE SEQUENCE [LARGE SCALE GENOMIC DNA]</scope>
    <source>
        <strain evidence="1 2">HTCC2506</strain>
    </source>
</reference>
<name>Q0G0R8_9HYPH</name>
<sequence>MKSAKGLEAPLALNRLLVLIRVAYSAFNAPATVLRVGLAGILKTINARLCFKIAKLS</sequence>
<gene>
    <name evidence="1" type="ORF">FP2506_18574</name>
</gene>